<evidence type="ECO:0008006" key="3">
    <source>
        <dbReference type="Google" id="ProtNLM"/>
    </source>
</evidence>
<organism evidence="1 2">
    <name type="scientific">Xanthomonas campestris pv. phaseoli</name>
    <dbReference type="NCBI Taxonomy" id="317013"/>
    <lineage>
        <taxon>Bacteria</taxon>
        <taxon>Pseudomonadati</taxon>
        <taxon>Pseudomonadota</taxon>
        <taxon>Gammaproteobacteria</taxon>
        <taxon>Lysobacterales</taxon>
        <taxon>Lysobacteraceae</taxon>
        <taxon>Xanthomonas</taxon>
    </lineage>
</organism>
<proteinExistence type="predicted"/>
<evidence type="ECO:0000313" key="1">
    <source>
        <dbReference type="EMBL" id="KHS33607.1"/>
    </source>
</evidence>
<dbReference type="EMBL" id="JWTI02000105">
    <property type="protein sequence ID" value="KHS33607.1"/>
    <property type="molecule type" value="Genomic_DNA"/>
</dbReference>
<accession>A0AB34QEX2</accession>
<reference evidence="2" key="1">
    <citation type="submission" date="2015-04" db="EMBL/GenBank/DDBJ databases">
        <title>Genome sequencing of pathogens of bean.</title>
        <authorList>
            <person name="Harrison J.W."/>
            <person name="Aritua V."/>
            <person name="Sapp M."/>
            <person name="Smith J."/>
            <person name="Studholme D.J."/>
        </authorList>
    </citation>
    <scope>NUCLEOTIDE SEQUENCE [LARGE SCALE GENOMIC DNA]</scope>
    <source>
        <strain evidence="2">NCPPB 1138</strain>
    </source>
</reference>
<sequence>MWHATGKLGDRRAQRIARAAATCSIRVARVWKDTQRLTPHDHLHTQHR</sequence>
<evidence type="ECO:0000313" key="2">
    <source>
        <dbReference type="Proteomes" id="UP000031180"/>
    </source>
</evidence>
<name>A0AB34QEX2_XANCH</name>
<dbReference type="AlphaFoldDB" id="A0AB34QEX2"/>
<protein>
    <recommendedName>
        <fullName evidence="3">Transposase</fullName>
    </recommendedName>
</protein>
<gene>
    <name evidence="1" type="ORF">RN20_21390</name>
</gene>
<comment type="caution">
    <text evidence="1">The sequence shown here is derived from an EMBL/GenBank/DDBJ whole genome shotgun (WGS) entry which is preliminary data.</text>
</comment>
<dbReference type="Proteomes" id="UP000031180">
    <property type="component" value="Unassembled WGS sequence"/>
</dbReference>